<dbReference type="PANTHER" id="PTHR31157">
    <property type="entry name" value="SCP DOMAIN-CONTAINING PROTEIN"/>
    <property type="match status" value="1"/>
</dbReference>
<dbReference type="InterPro" id="IPR035940">
    <property type="entry name" value="CAP_sf"/>
</dbReference>
<evidence type="ECO:0000259" key="1">
    <source>
        <dbReference type="Pfam" id="PF00188"/>
    </source>
</evidence>
<dbReference type="InterPro" id="IPR014044">
    <property type="entry name" value="CAP_dom"/>
</dbReference>
<dbReference type="PANTHER" id="PTHR31157:SF1">
    <property type="entry name" value="SCP DOMAIN-CONTAINING PROTEIN"/>
    <property type="match status" value="1"/>
</dbReference>
<name>A0A4Y8PDI2_9BACT</name>
<reference evidence="2 3" key="1">
    <citation type="submission" date="2016-05" db="EMBL/GenBank/DDBJ databases">
        <title>Diversity and Homogeneity among Thermoacidophilic Verrucomicrobia Methanotrophs Linked with Geographical Origin.</title>
        <authorList>
            <person name="Erikstad H.-A."/>
            <person name="Smestad N.B."/>
            <person name="Ceballos R.M."/>
            <person name="Birkeland N.-K."/>
        </authorList>
    </citation>
    <scope>NUCLEOTIDE SEQUENCE [LARGE SCALE GENOMIC DNA]</scope>
    <source>
        <strain evidence="2 3">Phi</strain>
    </source>
</reference>
<dbReference type="Gene3D" id="3.40.33.10">
    <property type="entry name" value="CAP"/>
    <property type="match status" value="1"/>
</dbReference>
<sequence length="210" mass="24087">MTLNFPHHSYFSMNEKKTRFRTVSYKIFWSIFLFPFCVCGQMTSENSPSSSFNLEEFRHKTLLLINQFRQEHNLHSLASNPALDKISQQWAEHIAQEKKLVHRSLSSLKEIVQEEGWGSINENLHYSTEGLDPEETVRAWQKSPGHRKNLLDESIQIAGIGAAENGRTGYVVFNGASVISRENSSSARLPLFFKKLFQGKKEPAEDPEEN</sequence>
<dbReference type="AlphaFoldDB" id="A0A4Y8PDI2"/>
<protein>
    <recommendedName>
        <fullName evidence="1">SCP domain-containing protein</fullName>
    </recommendedName>
</protein>
<dbReference type="Proteomes" id="UP000297713">
    <property type="component" value="Unassembled WGS sequence"/>
</dbReference>
<evidence type="ECO:0000313" key="2">
    <source>
        <dbReference type="EMBL" id="TFE69587.1"/>
    </source>
</evidence>
<gene>
    <name evidence="2" type="ORF">A7Q10_07005</name>
</gene>
<keyword evidence="3" id="KW-1185">Reference proteome</keyword>
<evidence type="ECO:0000313" key="3">
    <source>
        <dbReference type="Proteomes" id="UP000297713"/>
    </source>
</evidence>
<feature type="domain" description="SCP" evidence="1">
    <location>
        <begin position="64"/>
        <end position="173"/>
    </location>
</feature>
<dbReference type="EMBL" id="LXQC01000124">
    <property type="protein sequence ID" value="TFE69587.1"/>
    <property type="molecule type" value="Genomic_DNA"/>
</dbReference>
<organism evidence="2 3">
    <name type="scientific">Methylacidiphilum caldifontis</name>
    <dbReference type="NCBI Taxonomy" id="2795386"/>
    <lineage>
        <taxon>Bacteria</taxon>
        <taxon>Pseudomonadati</taxon>
        <taxon>Verrucomicrobiota</taxon>
        <taxon>Methylacidiphilae</taxon>
        <taxon>Methylacidiphilales</taxon>
        <taxon>Methylacidiphilaceae</taxon>
        <taxon>Methylacidiphilum (ex Ratnadevi et al. 2023)</taxon>
    </lineage>
</organism>
<dbReference type="CDD" id="cd05379">
    <property type="entry name" value="CAP_bacterial"/>
    <property type="match status" value="1"/>
</dbReference>
<proteinExistence type="predicted"/>
<accession>A0A4Y8PDI2</accession>
<dbReference type="Pfam" id="PF00188">
    <property type="entry name" value="CAP"/>
    <property type="match status" value="1"/>
</dbReference>
<dbReference type="SUPFAM" id="SSF55797">
    <property type="entry name" value="PR-1-like"/>
    <property type="match status" value="1"/>
</dbReference>
<comment type="caution">
    <text evidence="2">The sequence shown here is derived from an EMBL/GenBank/DDBJ whole genome shotgun (WGS) entry which is preliminary data.</text>
</comment>